<feature type="binding site" evidence="5">
    <location>
        <position position="132"/>
    </location>
    <ligand>
        <name>NAD(+)</name>
        <dbReference type="ChEBI" id="CHEBI:57540"/>
    </ligand>
</feature>
<dbReference type="Gene3D" id="3.40.50.720">
    <property type="entry name" value="NAD(P)-binding Rossmann-like Domain"/>
    <property type="match status" value="2"/>
</dbReference>
<feature type="active site" evidence="5">
    <location>
        <position position="193"/>
    </location>
</feature>
<comment type="caution">
    <text evidence="5">Lacks conserved residue(s) required for the propagation of feature annotation.</text>
</comment>
<evidence type="ECO:0000259" key="7">
    <source>
        <dbReference type="Pfam" id="PF02826"/>
    </source>
</evidence>
<dbReference type="HAMAP" id="MF_01825">
    <property type="entry name" value="PdxB"/>
    <property type="match status" value="1"/>
</dbReference>
<organism evidence="9 10">
    <name type="scientific">Neptunomonas concharum</name>
    <dbReference type="NCBI Taxonomy" id="1031538"/>
    <lineage>
        <taxon>Bacteria</taxon>
        <taxon>Pseudomonadati</taxon>
        <taxon>Pseudomonadota</taxon>
        <taxon>Gammaproteobacteria</taxon>
        <taxon>Oceanospirillales</taxon>
        <taxon>Oceanospirillaceae</taxon>
        <taxon>Neptunomonas</taxon>
    </lineage>
</organism>
<dbReference type="Gene3D" id="3.30.1370.170">
    <property type="match status" value="1"/>
</dbReference>
<feature type="binding site" evidence="5">
    <location>
        <position position="243"/>
    </location>
    <ligand>
        <name>substrate</name>
    </ligand>
</feature>
<evidence type="ECO:0000256" key="4">
    <source>
        <dbReference type="ARBA" id="ARBA00023096"/>
    </source>
</evidence>
<feature type="binding site" evidence="5">
    <location>
        <position position="160"/>
    </location>
    <ligand>
        <name>NAD(+)</name>
        <dbReference type="ChEBI" id="CHEBI:57540"/>
    </ligand>
</feature>
<dbReference type="InterPro" id="IPR029753">
    <property type="entry name" value="D-isomer_DH_CS"/>
</dbReference>
<comment type="pathway">
    <text evidence="5">Cofactor biosynthesis; pyridoxine 5'-phosphate biosynthesis; pyridoxine 5'-phosphate from D-erythrose 4-phosphate: step 2/5.</text>
</comment>
<dbReference type="PROSITE" id="PS00671">
    <property type="entry name" value="D_2_HYDROXYACID_DH_3"/>
    <property type="match status" value="1"/>
</dbReference>
<dbReference type="InterPro" id="IPR006140">
    <property type="entry name" value="D-isomer_DH_NAD-bd"/>
</dbReference>
<keyword evidence="1 5" id="KW-0963">Cytoplasm</keyword>
<name>A0A5P1RHC8_9GAMM</name>
<dbReference type="Pfam" id="PF02826">
    <property type="entry name" value="2-Hacid_dh_C"/>
    <property type="match status" value="1"/>
</dbReference>
<evidence type="ECO:0000256" key="5">
    <source>
        <dbReference type="HAMAP-Rule" id="MF_01825"/>
    </source>
</evidence>
<evidence type="ECO:0000259" key="6">
    <source>
        <dbReference type="Pfam" id="PF00389"/>
    </source>
</evidence>
<dbReference type="GO" id="GO:0046983">
    <property type="term" value="F:protein dimerization activity"/>
    <property type="evidence" value="ECO:0007669"/>
    <property type="project" value="InterPro"/>
</dbReference>
<dbReference type="InterPro" id="IPR038251">
    <property type="entry name" value="PdxB_dimer_sf"/>
</dbReference>
<gene>
    <name evidence="5" type="primary">pdxB</name>
    <name evidence="9" type="ORF">F0U83_10875</name>
</gene>
<comment type="subcellular location">
    <subcellularLocation>
        <location evidence="5">Cytoplasm</location>
    </subcellularLocation>
</comment>
<feature type="active site" description="Proton donor" evidence="5">
    <location>
        <position position="239"/>
    </location>
</feature>
<sequence>MFGADVDLVKVAGRTLSAEYLKGADVLLVRSVTQVNDALLAQANQLKMVGTATIGTDHIDQASLDKRGIPFFSAPGCNANAVAEYVLSVVFSLREEEALYNHLTVGIVGVGNVGGRLQQRLTALGIKVLLNDPPRQAKGEQGFVSLQELLSRADIICCHTPLITDGDFPTYHLIAQEQLAACKAGALIINAGRGSVIDNQALLIALDERPDLQVVLDVWEHEPRLDESLVNRVSIATPHIAGYSLEGKLRGTHMLRSRFADIFGEAPPAAFPSYLPKAAIHHVHVSDEVTAKALIRLVYDPYCDDRALRASIGYQDQATRFDRLRKHYPVRREFESLVIKGLAESQLSNTLKNLGFTLELA</sequence>
<evidence type="ECO:0000313" key="10">
    <source>
        <dbReference type="Proteomes" id="UP000324760"/>
    </source>
</evidence>
<comment type="subunit">
    <text evidence="5">Homodimer.</text>
</comment>
<dbReference type="Pfam" id="PF11890">
    <property type="entry name" value="DUF3410"/>
    <property type="match status" value="1"/>
</dbReference>
<protein>
    <recommendedName>
        <fullName evidence="5">Erythronate-4-phosphate dehydrogenase</fullName>
        <ecNumber evidence="5">1.1.1.290</ecNumber>
    </recommendedName>
</protein>
<feature type="binding site" evidence="5">
    <location>
        <position position="217"/>
    </location>
    <ligand>
        <name>NAD(+)</name>
        <dbReference type="ChEBI" id="CHEBI:57540"/>
    </ligand>
</feature>
<keyword evidence="10" id="KW-1185">Reference proteome</keyword>
<dbReference type="EC" id="1.1.1.290" evidence="5"/>
<dbReference type="InterPro" id="IPR036291">
    <property type="entry name" value="NAD(P)-bd_dom_sf"/>
</dbReference>
<feature type="binding site" evidence="5">
    <location>
        <position position="31"/>
    </location>
    <ligand>
        <name>substrate</name>
    </ligand>
</feature>
<evidence type="ECO:0000259" key="8">
    <source>
        <dbReference type="Pfam" id="PF11890"/>
    </source>
</evidence>
<dbReference type="InterPro" id="IPR050223">
    <property type="entry name" value="D-isomer_2-hydroxyacid_DH"/>
</dbReference>
<feature type="domain" description="D-isomer specific 2-hydroxyacid dehydrogenase catalytic" evidence="6">
    <location>
        <begin position="18"/>
        <end position="242"/>
    </location>
</feature>
<dbReference type="KEGG" id="ncu:F0U83_10875"/>
<dbReference type="PANTHER" id="PTHR10996">
    <property type="entry name" value="2-HYDROXYACID DEHYDROGENASE-RELATED"/>
    <property type="match status" value="1"/>
</dbReference>
<dbReference type="CDD" id="cd12158">
    <property type="entry name" value="ErythrP_dh"/>
    <property type="match status" value="1"/>
</dbReference>
<reference evidence="9 10" key="1">
    <citation type="journal article" date="2019" name="Biochem. Eng. J.">
        <title>Metabolic engineering of the marine bacteria Neptunomonas concharum for the production of acetoin and meso-2,3-butanediol from acetate.</title>
        <authorList>
            <person name="Li W."/>
            <person name="Pu N."/>
            <person name="Liu C.-X."/>
            <person name="Yuan Q.-P."/>
            <person name="Li Z.-J."/>
        </authorList>
    </citation>
    <scope>NUCLEOTIDE SEQUENCE [LARGE SCALE GENOMIC DNA]</scope>
    <source>
        <strain evidence="9 10">JCM17730</strain>
    </source>
</reference>
<keyword evidence="3 5" id="KW-0520">NAD</keyword>
<evidence type="ECO:0000256" key="1">
    <source>
        <dbReference type="ARBA" id="ARBA00022490"/>
    </source>
</evidence>
<evidence type="ECO:0000256" key="3">
    <source>
        <dbReference type="ARBA" id="ARBA00023027"/>
    </source>
</evidence>
<dbReference type="UniPathway" id="UPA00244">
    <property type="reaction ID" value="UER00310"/>
</dbReference>
<dbReference type="GO" id="GO:0033711">
    <property type="term" value="F:4-phosphoerythronate dehydrogenase activity"/>
    <property type="evidence" value="ECO:0007669"/>
    <property type="project" value="UniProtKB-EC"/>
</dbReference>
<feature type="binding site" evidence="5">
    <location>
        <position position="242"/>
    </location>
    <ligand>
        <name>NAD(+)</name>
        <dbReference type="ChEBI" id="CHEBI:57540"/>
    </ligand>
</feature>
<accession>A0A5P1RHC8</accession>
<dbReference type="InterPro" id="IPR006139">
    <property type="entry name" value="D-isomer_2_OHA_DH_cat_dom"/>
</dbReference>
<dbReference type="AlphaFoldDB" id="A0A5P1RHC8"/>
<dbReference type="InterPro" id="IPR024531">
    <property type="entry name" value="Erythronate-4-P_DHase_dimer"/>
</dbReference>
<evidence type="ECO:0000256" key="2">
    <source>
        <dbReference type="ARBA" id="ARBA00023002"/>
    </source>
</evidence>
<dbReference type="OrthoDB" id="9770208at2"/>
<keyword evidence="4 5" id="KW-0664">Pyridoxine biosynthesis</keyword>
<feature type="domain" description="Erythronate-4-phosphate dehydrogenase dimerisation" evidence="8">
    <location>
        <begin position="275"/>
        <end position="355"/>
    </location>
</feature>
<keyword evidence="2 5" id="KW-0560">Oxidoreductase</keyword>
<dbReference type="EMBL" id="CP043869">
    <property type="protein sequence ID" value="QEQ98416.1"/>
    <property type="molecule type" value="Genomic_DNA"/>
</dbReference>
<proteinExistence type="inferred from homology"/>
<dbReference type="Pfam" id="PF00389">
    <property type="entry name" value="2-Hacid_dh"/>
    <property type="match status" value="1"/>
</dbReference>
<dbReference type="SUPFAM" id="SSF51735">
    <property type="entry name" value="NAD(P)-binding Rossmann-fold domains"/>
    <property type="match status" value="1"/>
</dbReference>
<dbReference type="Proteomes" id="UP000324760">
    <property type="component" value="Chromosome"/>
</dbReference>
<dbReference type="SUPFAM" id="SSF52283">
    <property type="entry name" value="Formate/glycerate dehydrogenase catalytic domain-like"/>
    <property type="match status" value="1"/>
</dbReference>
<comment type="function">
    <text evidence="5">Catalyzes the oxidation of erythronate-4-phosphate to 3-hydroxy-2-oxo-4-phosphonooxybutanoate.</text>
</comment>
<dbReference type="InterPro" id="IPR020921">
    <property type="entry name" value="Erythronate-4-P_DHase"/>
</dbReference>
<feature type="domain" description="D-isomer specific 2-hydroxyacid dehydrogenase NAD-binding" evidence="7">
    <location>
        <begin position="101"/>
        <end position="241"/>
    </location>
</feature>
<dbReference type="GO" id="GO:0008615">
    <property type="term" value="P:pyridoxine biosynthetic process"/>
    <property type="evidence" value="ECO:0007669"/>
    <property type="project" value="UniProtKB-UniRule"/>
</dbReference>
<evidence type="ECO:0000313" key="9">
    <source>
        <dbReference type="EMBL" id="QEQ98416.1"/>
    </source>
</evidence>
<dbReference type="GO" id="GO:0051287">
    <property type="term" value="F:NAD binding"/>
    <property type="evidence" value="ECO:0007669"/>
    <property type="project" value="InterPro"/>
</dbReference>
<comment type="similarity">
    <text evidence="5">Belongs to the D-isomer specific 2-hydroxyacid dehydrogenase family. PdxB subfamily.</text>
</comment>
<dbReference type="GO" id="GO:0005737">
    <property type="term" value="C:cytoplasm"/>
    <property type="evidence" value="ECO:0007669"/>
    <property type="project" value="UniProtKB-SubCell"/>
</dbReference>
<comment type="catalytic activity">
    <reaction evidence="5">
        <text>4-phospho-D-erythronate + NAD(+) = (R)-3-hydroxy-2-oxo-4-phosphooxybutanoate + NADH + H(+)</text>
        <dbReference type="Rhea" id="RHEA:18829"/>
        <dbReference type="ChEBI" id="CHEBI:15378"/>
        <dbReference type="ChEBI" id="CHEBI:57540"/>
        <dbReference type="ChEBI" id="CHEBI:57945"/>
        <dbReference type="ChEBI" id="CHEBI:58538"/>
        <dbReference type="ChEBI" id="CHEBI:58766"/>
        <dbReference type="EC" id="1.1.1.290"/>
    </reaction>
</comment>
<feature type="binding site" evidence="5">
    <location>
        <position position="53"/>
    </location>
    <ligand>
        <name>substrate</name>
    </ligand>
</feature>
<feature type="active site" evidence="5">
    <location>
        <position position="222"/>
    </location>
</feature>